<evidence type="ECO:0000313" key="13">
    <source>
        <dbReference type="Proteomes" id="UP000694405"/>
    </source>
</evidence>
<feature type="compositionally biased region" description="Basic and acidic residues" evidence="11">
    <location>
        <begin position="495"/>
        <end position="505"/>
    </location>
</feature>
<feature type="compositionally biased region" description="Low complexity" evidence="11">
    <location>
        <begin position="506"/>
        <end position="515"/>
    </location>
</feature>
<dbReference type="Ensembl" id="ENSMUNT00000012569.2">
    <property type="protein sequence ID" value="ENSMUNP00000010886.2"/>
    <property type="gene ID" value="ENSMUNG00000008539.2"/>
</dbReference>
<evidence type="ECO:0000256" key="7">
    <source>
        <dbReference type="ARBA" id="ARBA00023273"/>
    </source>
</evidence>
<evidence type="ECO:0000256" key="11">
    <source>
        <dbReference type="SAM" id="MobiDB-lite"/>
    </source>
</evidence>
<name>A0A8C6JG63_MELUD</name>
<dbReference type="PANTHER" id="PTHR16299">
    <property type="entry name" value="CENTROSOMAL PROTEIN KIZUNA"/>
    <property type="match status" value="1"/>
</dbReference>
<reference evidence="12" key="3">
    <citation type="submission" date="2025-09" db="UniProtKB">
        <authorList>
            <consortium name="Ensembl"/>
        </authorList>
    </citation>
    <scope>IDENTIFICATION</scope>
</reference>
<comment type="function">
    <text evidence="8">Centrosomal protein required for establishing a robust mitotic centrosome architecture that can endure the forces that converge on the centrosomes during spindle formation. Required for stabilizing the expanded pericentriolar material around the centriole.</text>
</comment>
<feature type="compositionally biased region" description="Polar residues" evidence="11">
    <location>
        <begin position="182"/>
        <end position="191"/>
    </location>
</feature>
<dbReference type="Proteomes" id="UP000694405">
    <property type="component" value="Chromosome 3"/>
</dbReference>
<evidence type="ECO:0000256" key="10">
    <source>
        <dbReference type="SAM" id="Coils"/>
    </source>
</evidence>
<dbReference type="AlphaFoldDB" id="A0A8C6JG63"/>
<comment type="subcellular location">
    <subcellularLocation>
        <location evidence="1">Cytoplasm</location>
        <location evidence="1">Cytoskeleton</location>
        <location evidence="1">Cilium basal body</location>
    </subcellularLocation>
    <subcellularLocation>
        <location evidence="2">Cytoplasm</location>
        <location evidence="2">Cytoskeleton</location>
        <location evidence="2">Microtubule organizing center</location>
        <location evidence="2">Centrosome</location>
    </subcellularLocation>
</comment>
<feature type="region of interest" description="Disordered" evidence="11">
    <location>
        <begin position="282"/>
        <end position="346"/>
    </location>
</feature>
<feature type="region of interest" description="Disordered" evidence="11">
    <location>
        <begin position="241"/>
        <end position="269"/>
    </location>
</feature>
<gene>
    <name evidence="12" type="primary">LOC115947606</name>
</gene>
<feature type="compositionally biased region" description="Basic and acidic residues" evidence="11">
    <location>
        <begin position="311"/>
        <end position="333"/>
    </location>
</feature>
<dbReference type="GO" id="GO:0005813">
    <property type="term" value="C:centrosome"/>
    <property type="evidence" value="ECO:0007669"/>
    <property type="project" value="UniProtKB-SubCell"/>
</dbReference>
<dbReference type="PANTHER" id="PTHR16299:SF2">
    <property type="entry name" value="CENTROSOMAL PROTEIN KIZUNA"/>
    <property type="match status" value="1"/>
</dbReference>
<dbReference type="InterPro" id="IPR026742">
    <property type="entry name" value="Centrosomal_kizuma"/>
</dbReference>
<evidence type="ECO:0000256" key="9">
    <source>
        <dbReference type="ARBA" id="ARBA00031153"/>
    </source>
</evidence>
<feature type="region of interest" description="Disordered" evidence="11">
    <location>
        <begin position="491"/>
        <end position="639"/>
    </location>
</feature>
<feature type="region of interest" description="Disordered" evidence="11">
    <location>
        <begin position="177"/>
        <end position="217"/>
    </location>
</feature>
<dbReference type="GO" id="GO:0007051">
    <property type="term" value="P:spindle organization"/>
    <property type="evidence" value="ECO:0007669"/>
    <property type="project" value="InterPro"/>
</dbReference>
<accession>A0A8V5FYQ1</accession>
<keyword evidence="6" id="KW-0206">Cytoskeleton</keyword>
<evidence type="ECO:0000256" key="2">
    <source>
        <dbReference type="ARBA" id="ARBA00004300"/>
    </source>
</evidence>
<keyword evidence="5" id="KW-0963">Cytoplasm</keyword>
<feature type="compositionally biased region" description="Polar residues" evidence="11">
    <location>
        <begin position="199"/>
        <end position="210"/>
    </location>
</feature>
<keyword evidence="7" id="KW-0966">Cell projection</keyword>
<organism evidence="12 13">
    <name type="scientific">Melopsittacus undulatus</name>
    <name type="common">Budgerigar</name>
    <name type="synonym">Psittacus undulatus</name>
    <dbReference type="NCBI Taxonomy" id="13146"/>
    <lineage>
        <taxon>Eukaryota</taxon>
        <taxon>Metazoa</taxon>
        <taxon>Chordata</taxon>
        <taxon>Craniata</taxon>
        <taxon>Vertebrata</taxon>
        <taxon>Euteleostomi</taxon>
        <taxon>Archelosauria</taxon>
        <taxon>Archosauria</taxon>
        <taxon>Dinosauria</taxon>
        <taxon>Saurischia</taxon>
        <taxon>Theropoda</taxon>
        <taxon>Coelurosauria</taxon>
        <taxon>Aves</taxon>
        <taxon>Neognathae</taxon>
        <taxon>Neoaves</taxon>
        <taxon>Telluraves</taxon>
        <taxon>Australaves</taxon>
        <taxon>Psittaciformes</taxon>
        <taxon>Psittaculidae</taxon>
        <taxon>Melopsittacus</taxon>
    </lineage>
</organism>
<evidence type="ECO:0000313" key="12">
    <source>
        <dbReference type="Ensembl" id="ENSMUNP00000010886.2"/>
    </source>
</evidence>
<proteinExistence type="inferred from homology"/>
<evidence type="ECO:0000256" key="1">
    <source>
        <dbReference type="ARBA" id="ARBA00004120"/>
    </source>
</evidence>
<keyword evidence="13" id="KW-1185">Reference proteome</keyword>
<feature type="compositionally biased region" description="Basic and acidic residues" evidence="11">
    <location>
        <begin position="567"/>
        <end position="576"/>
    </location>
</feature>
<evidence type="ECO:0000256" key="5">
    <source>
        <dbReference type="ARBA" id="ARBA00022490"/>
    </source>
</evidence>
<keyword evidence="10" id="KW-0175">Coiled coil</keyword>
<evidence type="ECO:0000256" key="4">
    <source>
        <dbReference type="ARBA" id="ARBA00013872"/>
    </source>
</evidence>
<evidence type="ECO:0000256" key="3">
    <source>
        <dbReference type="ARBA" id="ARBA00010767"/>
    </source>
</evidence>
<protein>
    <recommendedName>
        <fullName evidence="4">Centrosomal protein kizuna</fullName>
    </recommendedName>
    <alternativeName>
        <fullName evidence="9">Polo-like kinase 1 substrate 1</fullName>
    </alternativeName>
</protein>
<evidence type="ECO:0000256" key="8">
    <source>
        <dbReference type="ARBA" id="ARBA00024919"/>
    </source>
</evidence>
<reference evidence="12" key="2">
    <citation type="submission" date="2025-08" db="UniProtKB">
        <authorList>
            <consortium name="Ensembl"/>
        </authorList>
    </citation>
    <scope>IDENTIFICATION</scope>
</reference>
<reference evidence="12" key="1">
    <citation type="submission" date="2020-03" db="EMBL/GenBank/DDBJ databases">
        <title>Melopsittacus undulatus (budgerigar) genome, bMelUnd1, maternal haplotype with Z.</title>
        <authorList>
            <person name="Gedman G."/>
            <person name="Mountcastle J."/>
            <person name="Haase B."/>
            <person name="Formenti G."/>
            <person name="Wright T."/>
            <person name="Apodaca J."/>
            <person name="Pelan S."/>
            <person name="Chow W."/>
            <person name="Rhie A."/>
            <person name="Howe K."/>
            <person name="Fedrigo O."/>
            <person name="Jarvis E.D."/>
        </authorList>
    </citation>
    <scope>NUCLEOTIDE SEQUENCE [LARGE SCALE GENOMIC DNA]</scope>
</reference>
<evidence type="ECO:0000256" key="6">
    <source>
        <dbReference type="ARBA" id="ARBA00023212"/>
    </source>
</evidence>
<sequence length="639" mass="70037">MAPGPVGRGGPLWGPVCSCSSAGEVPSGSHRALVPAAPPQVRHRAAHTGLRSQLLRSEAERMELQRKLMDYRRSDAYLMKLKYMKLKNYLREVQERQERARLRNQALLEELDQFEARMKASSLEMTQKMASYRREVKRALLLGGSDLAARDDQEWDRMEQMPWAGIRTRTTMPRQLYHPATGSMSHHTSALSADGGLGTQQSPPQPTESCSAPEPSLCLPSLEGLGLESRSTDLERDAAVEGAVRPGDMAASEEDSEDLISSGPKPGLGNWWPPKELSWDISTVLPGPASTEEGMPSVPQGLASPVANWEQSRDAHPAEDSPVHTPDPHREQEELPLVSSAPGSPHGMLAALSRALEQIEDVVRRSPQRQALYQGKQMVTLELLSGATSLEDGNLEACEAVVLHQLRASLQNTLDGCVRPKDMLQAQGRAEDEEQSRPEQRWDTDVLQTCLSKHALFLRKHHVQLPPEVSEMFDRLLALDGQALPGWREALPEANGDRSSPRSHEPSCSTSSSTPDDGREAEEAEHAPGHAGMGGQEVPSWCEDESKEESAVEKIPITGWDVGDNGSKARESHEPQSETSPSSSPSPPLSRAETRKGMVAAIKSKAFWGESDESSSELEAALRPQAHSTEADEFDDFYD</sequence>
<accession>A0A8C6JG63</accession>
<comment type="similarity">
    <text evidence="3">Belongs to the kizuna family.</text>
</comment>
<feature type="coiled-coil region" evidence="10">
    <location>
        <begin position="54"/>
        <end position="124"/>
    </location>
</feature>